<evidence type="ECO:0000256" key="2">
    <source>
        <dbReference type="ARBA" id="ARBA00022969"/>
    </source>
</evidence>
<reference evidence="3" key="1">
    <citation type="journal article" date="2020" name="Nature">
        <title>Giant virus diversity and host interactions through global metagenomics.</title>
        <authorList>
            <person name="Schulz F."/>
            <person name="Roux S."/>
            <person name="Paez-Espino D."/>
            <person name="Jungbluth S."/>
            <person name="Walsh D.A."/>
            <person name="Denef V.J."/>
            <person name="McMahon K.D."/>
            <person name="Konstantinidis K.T."/>
            <person name="Eloe-Fadrosh E.A."/>
            <person name="Kyrpides N.C."/>
            <person name="Woyke T."/>
        </authorList>
    </citation>
    <scope>NUCLEOTIDE SEQUENCE</scope>
    <source>
        <strain evidence="3">GVMAG-M-3300023174-104</strain>
    </source>
</reference>
<dbReference type="Pfam" id="PF20085">
    <property type="entry name" value="TGL"/>
    <property type="match status" value="1"/>
</dbReference>
<keyword evidence="1" id="KW-0808">Transferase</keyword>
<accession>A0A6C0D0P7</accession>
<keyword evidence="2" id="KW-0749">Sporulation</keyword>
<dbReference type="GO" id="GO:0003810">
    <property type="term" value="F:protein-glutamine gamma-glutamyltransferase activity"/>
    <property type="evidence" value="ECO:0007669"/>
    <property type="project" value="InterPro"/>
</dbReference>
<dbReference type="EMBL" id="MN739518">
    <property type="protein sequence ID" value="QHT10033.1"/>
    <property type="molecule type" value="Genomic_DNA"/>
</dbReference>
<dbReference type="InterPro" id="IPR020916">
    <property type="entry name" value="Gln_gamma-glutamylTfrase_bac"/>
</dbReference>
<protein>
    <submittedName>
        <fullName evidence="3">Uncharacterized protein</fullName>
    </submittedName>
</protein>
<dbReference type="GO" id="GO:0030435">
    <property type="term" value="P:sporulation resulting in formation of a cellular spore"/>
    <property type="evidence" value="ECO:0007669"/>
    <property type="project" value="UniProtKB-KW"/>
</dbReference>
<dbReference type="AlphaFoldDB" id="A0A6C0D0P7"/>
<evidence type="ECO:0000256" key="1">
    <source>
        <dbReference type="ARBA" id="ARBA00022679"/>
    </source>
</evidence>
<name>A0A6C0D0P7_9ZZZZ</name>
<sequence length="406" mass="47552">MVSGFLSLLETVGDMSLLLIQQYFPFMKKCTLFLPPTERTKQEVSVNSIKGIQVTNSTIEECMEFFLTFDISTSDEGGSLELESVNGVVKCQMSETWRHTYTPQFNTLSLHWYSKNLQQEILWAMLISPEVFEFKNIEALKSTVRLRENIVRNACKTALTFETEKAKRPHEFWRYEEEKGFILQPHVSLIDALIKTTQPGPTEEHFDFSCYRATEYVILLSIAQEAVVYNPDLFHRLQNRWRTRDIRSAQFHKTFLNEYGSQNKPLPKQFFIPGDRIWFKNPHEPSSNVEGYEGSWVFYIGGGLFSNFWKQDKAYTEPFTLDMKCIYIYHWRDGLQYSSDGKHWVEEEVVKSQISQTLHCSSKRECILNKMMRIQDPKDIFREGGCLDRTREVPKQIHPSCCELNV</sequence>
<evidence type="ECO:0000313" key="3">
    <source>
        <dbReference type="EMBL" id="QHT10033.1"/>
    </source>
</evidence>
<proteinExistence type="predicted"/>
<organism evidence="3">
    <name type="scientific">viral metagenome</name>
    <dbReference type="NCBI Taxonomy" id="1070528"/>
    <lineage>
        <taxon>unclassified sequences</taxon>
        <taxon>metagenomes</taxon>
        <taxon>organismal metagenomes</taxon>
    </lineage>
</organism>